<dbReference type="EnsemblPlants" id="KEH15837">
    <property type="protein sequence ID" value="KEH15837"/>
    <property type="gene ID" value="MTR_0503s0010"/>
</dbReference>
<feature type="region of interest" description="Disordered" evidence="1">
    <location>
        <begin position="206"/>
        <end position="225"/>
    </location>
</feature>
<sequence length="247" mass="28218">MRDENSHITLGDYGRLDNLDEVLLGFQPANFVVFNIKNNVMLNLKYNQFSCKESEECNAHLTHFMDACSKINPAGVSESDKRLRLFGYSLTTLAKDWRFPDSSNKMVKYFMMHGKEASTGGTMKIKTADENTGNTEEEQRHRGQQKKHKKPESHITKEQHQLEAALPNRTSKPDTSQNRHQPQLQHIRCRHKQQQTTGFIQRVPAWSAAAPAGQPPPEPTLPPSEKMKIRRNLHVLNPVKEEHGGEK</sequence>
<feature type="compositionally biased region" description="Polar residues" evidence="1">
    <location>
        <begin position="168"/>
        <end position="184"/>
    </location>
</feature>
<evidence type="ECO:0000313" key="4">
    <source>
        <dbReference type="Proteomes" id="UP000002051"/>
    </source>
</evidence>
<dbReference type="Proteomes" id="UP000002051">
    <property type="component" value="Unassembled WGS sequence"/>
</dbReference>
<keyword evidence="4" id="KW-1185">Reference proteome</keyword>
<evidence type="ECO:0000313" key="2">
    <source>
        <dbReference type="EMBL" id="KEH15837.1"/>
    </source>
</evidence>
<reference evidence="2 4" key="1">
    <citation type="journal article" date="2011" name="Nature">
        <title>The Medicago genome provides insight into the evolution of rhizobial symbioses.</title>
        <authorList>
            <person name="Young N.D."/>
            <person name="Debelle F."/>
            <person name="Oldroyd G.E."/>
            <person name="Geurts R."/>
            <person name="Cannon S.B."/>
            <person name="Udvardi M.K."/>
            <person name="Benedito V.A."/>
            <person name="Mayer K.F."/>
            <person name="Gouzy J."/>
            <person name="Schoof H."/>
            <person name="Van de Peer Y."/>
            <person name="Proost S."/>
            <person name="Cook D.R."/>
            <person name="Meyers B.C."/>
            <person name="Spannagl M."/>
            <person name="Cheung F."/>
            <person name="De Mita S."/>
            <person name="Krishnakumar V."/>
            <person name="Gundlach H."/>
            <person name="Zhou S."/>
            <person name="Mudge J."/>
            <person name="Bharti A.K."/>
            <person name="Murray J.D."/>
            <person name="Naoumkina M.A."/>
            <person name="Rosen B."/>
            <person name="Silverstein K.A."/>
            <person name="Tang H."/>
            <person name="Rombauts S."/>
            <person name="Zhao P.X."/>
            <person name="Zhou P."/>
            <person name="Barbe V."/>
            <person name="Bardou P."/>
            <person name="Bechner M."/>
            <person name="Bellec A."/>
            <person name="Berger A."/>
            <person name="Berges H."/>
            <person name="Bidwell S."/>
            <person name="Bisseling T."/>
            <person name="Choisne N."/>
            <person name="Couloux A."/>
            <person name="Denny R."/>
            <person name="Deshpande S."/>
            <person name="Dai X."/>
            <person name="Doyle J.J."/>
            <person name="Dudez A.M."/>
            <person name="Farmer A.D."/>
            <person name="Fouteau S."/>
            <person name="Franken C."/>
            <person name="Gibelin C."/>
            <person name="Gish J."/>
            <person name="Goldstein S."/>
            <person name="Gonzalez A.J."/>
            <person name="Green P.J."/>
            <person name="Hallab A."/>
            <person name="Hartog M."/>
            <person name="Hua A."/>
            <person name="Humphray S.J."/>
            <person name="Jeong D.H."/>
            <person name="Jing Y."/>
            <person name="Jocker A."/>
            <person name="Kenton S.M."/>
            <person name="Kim D.J."/>
            <person name="Klee K."/>
            <person name="Lai H."/>
            <person name="Lang C."/>
            <person name="Lin S."/>
            <person name="Macmil S.L."/>
            <person name="Magdelenat G."/>
            <person name="Matthews L."/>
            <person name="McCorrison J."/>
            <person name="Monaghan E.L."/>
            <person name="Mun J.H."/>
            <person name="Najar F.Z."/>
            <person name="Nicholson C."/>
            <person name="Noirot C."/>
            <person name="O'Bleness M."/>
            <person name="Paule C.R."/>
            <person name="Poulain J."/>
            <person name="Prion F."/>
            <person name="Qin B."/>
            <person name="Qu C."/>
            <person name="Retzel E.F."/>
            <person name="Riddle C."/>
            <person name="Sallet E."/>
            <person name="Samain S."/>
            <person name="Samson N."/>
            <person name="Sanders I."/>
            <person name="Saurat O."/>
            <person name="Scarpelli C."/>
            <person name="Schiex T."/>
            <person name="Segurens B."/>
            <person name="Severin A.J."/>
            <person name="Sherrier D.J."/>
            <person name="Shi R."/>
            <person name="Sims S."/>
            <person name="Singer S.R."/>
            <person name="Sinharoy S."/>
            <person name="Sterck L."/>
            <person name="Viollet A."/>
            <person name="Wang B.B."/>
            <person name="Wang K."/>
            <person name="Wang M."/>
            <person name="Wang X."/>
            <person name="Warfsmann J."/>
            <person name="Weissenbach J."/>
            <person name="White D.D."/>
            <person name="White J.D."/>
            <person name="Wiley G.B."/>
            <person name="Wincker P."/>
            <person name="Xing Y."/>
            <person name="Yang L."/>
            <person name="Yao Z."/>
            <person name="Ying F."/>
            <person name="Zhai J."/>
            <person name="Zhou L."/>
            <person name="Zuber A."/>
            <person name="Denarie J."/>
            <person name="Dixon R.A."/>
            <person name="May G.D."/>
            <person name="Schwartz D.C."/>
            <person name="Rogers J."/>
            <person name="Quetier F."/>
            <person name="Town C.D."/>
            <person name="Roe B.A."/>
        </authorList>
    </citation>
    <scope>NUCLEOTIDE SEQUENCE [LARGE SCALE GENOMIC DNA]</scope>
    <source>
        <strain evidence="2">A17</strain>
        <strain evidence="3 4">cv. Jemalong A17</strain>
    </source>
</reference>
<organism evidence="2 4">
    <name type="scientific">Medicago truncatula</name>
    <name type="common">Barrel medic</name>
    <name type="synonym">Medicago tribuloides</name>
    <dbReference type="NCBI Taxonomy" id="3880"/>
    <lineage>
        <taxon>Eukaryota</taxon>
        <taxon>Viridiplantae</taxon>
        <taxon>Streptophyta</taxon>
        <taxon>Embryophyta</taxon>
        <taxon>Tracheophyta</taxon>
        <taxon>Spermatophyta</taxon>
        <taxon>Magnoliopsida</taxon>
        <taxon>eudicotyledons</taxon>
        <taxon>Gunneridae</taxon>
        <taxon>Pentapetalae</taxon>
        <taxon>rosids</taxon>
        <taxon>fabids</taxon>
        <taxon>Fabales</taxon>
        <taxon>Fabaceae</taxon>
        <taxon>Papilionoideae</taxon>
        <taxon>50 kb inversion clade</taxon>
        <taxon>NPAAA clade</taxon>
        <taxon>Hologalegina</taxon>
        <taxon>IRL clade</taxon>
        <taxon>Trifolieae</taxon>
        <taxon>Medicago</taxon>
    </lineage>
</organism>
<proteinExistence type="predicted"/>
<dbReference type="EMBL" id="KL403228">
    <property type="protein sequence ID" value="KEH15837.1"/>
    <property type="molecule type" value="Genomic_DNA"/>
</dbReference>
<name>A0A072TEQ3_MEDTR</name>
<feature type="compositionally biased region" description="Pro residues" evidence="1">
    <location>
        <begin position="213"/>
        <end position="222"/>
    </location>
</feature>
<reference evidence="3" key="3">
    <citation type="submission" date="2015-06" db="UniProtKB">
        <authorList>
            <consortium name="EnsemblPlants"/>
        </authorList>
    </citation>
    <scope>IDENTIFICATION</scope>
    <source>
        <strain evidence="3">cv. Jemalong A17</strain>
    </source>
</reference>
<accession>A0A072TEQ3</accession>
<protein>
    <submittedName>
        <fullName evidence="2 3">Uncharacterized protein</fullName>
    </submittedName>
</protein>
<gene>
    <name evidence="2" type="ORF">MTR_0503s0010</name>
</gene>
<feature type="compositionally biased region" description="Basic residues" evidence="1">
    <location>
        <begin position="142"/>
        <end position="151"/>
    </location>
</feature>
<feature type="compositionally biased region" description="Basic and acidic residues" evidence="1">
    <location>
        <begin position="152"/>
        <end position="161"/>
    </location>
</feature>
<dbReference type="AlphaFoldDB" id="A0A072TEQ3"/>
<feature type="region of interest" description="Disordered" evidence="1">
    <location>
        <begin position="120"/>
        <end position="195"/>
    </location>
</feature>
<reference evidence="2 4" key="2">
    <citation type="journal article" date="2014" name="BMC Genomics">
        <title>An improved genome release (version Mt4.0) for the model legume Medicago truncatula.</title>
        <authorList>
            <person name="Tang H."/>
            <person name="Krishnakumar V."/>
            <person name="Bidwell S."/>
            <person name="Rosen B."/>
            <person name="Chan A."/>
            <person name="Zhou S."/>
            <person name="Gentzbittel L."/>
            <person name="Childs K.L."/>
            <person name="Yandell M."/>
            <person name="Gundlach H."/>
            <person name="Mayer K.F."/>
            <person name="Schwartz D.C."/>
            <person name="Town C.D."/>
        </authorList>
    </citation>
    <scope>GENOME REANNOTATION</scope>
    <source>
        <strain evidence="2">A17</strain>
        <strain evidence="3 4">cv. Jemalong A17</strain>
    </source>
</reference>
<evidence type="ECO:0000313" key="3">
    <source>
        <dbReference type="EnsemblPlants" id="KEH15837"/>
    </source>
</evidence>
<dbReference type="HOGENOM" id="CLU_1125973_0_0_1"/>
<evidence type="ECO:0000256" key="1">
    <source>
        <dbReference type="SAM" id="MobiDB-lite"/>
    </source>
</evidence>